<dbReference type="Pfam" id="PF01425">
    <property type="entry name" value="Amidase"/>
    <property type="match status" value="1"/>
</dbReference>
<name>A0A3Q9QUT3_9BACI</name>
<dbReference type="GO" id="GO:0003824">
    <property type="term" value="F:catalytic activity"/>
    <property type="evidence" value="ECO:0007669"/>
    <property type="project" value="InterPro"/>
</dbReference>
<dbReference type="Gene3D" id="3.90.1300.10">
    <property type="entry name" value="Amidase signature (AS) domain"/>
    <property type="match status" value="1"/>
</dbReference>
<feature type="domain" description="Amidase" evidence="2">
    <location>
        <begin position="67"/>
        <end position="517"/>
    </location>
</feature>
<evidence type="ECO:0000256" key="1">
    <source>
        <dbReference type="ARBA" id="ARBA00009199"/>
    </source>
</evidence>
<dbReference type="PANTHER" id="PTHR11895:SF7">
    <property type="entry name" value="GLUTAMYL-TRNA(GLN) AMIDOTRANSFERASE SUBUNIT A, MITOCHONDRIAL"/>
    <property type="match status" value="1"/>
</dbReference>
<dbReference type="PROSITE" id="PS00571">
    <property type="entry name" value="AMIDASES"/>
    <property type="match status" value="1"/>
</dbReference>
<dbReference type="SUPFAM" id="SSF75304">
    <property type="entry name" value="Amidase signature (AS) enzymes"/>
    <property type="match status" value="1"/>
</dbReference>
<sequence length="539" mass="59300">MEFNICQGYCRRKLWGIAFISRIFFRLHISIKKYEKGGKVLEGFVYRDYDGLGLAELVKNKQVQPKEVLGEAVKMIEEKNPKLNAVIHKLYEKAEKQLEHLNMEGVFAGVPFVLKDITQEIEGEKITSGSKAFQAYRAKADSEYVKRVRNTGVLFVAQTNVPEFALMGITEPKFYGPTRNPWDANYTPGGSSGGSAAAVASGMVPIAGANDGGGSIRIPGAYCGLFGLKPTRGRTPVGPNYGRLWQGASVEHILSRTVRDSAAMLDQIQIYEKYAAFHAPPFQGSYLQSVLEPMNEKLTIAFTVRSPLGTEVDHVCKQAVYKAAKLLESMGHHVVEKEPPIDGRKIAKSYLTMYFGEVAATLASLEDVLGRKPMMGDVELTTWILGLVGKATPAEEIVQSIREWDRAAFIMEEFHETYDLFMTPTTAFPPARIGELEPSNAEKAAMQLAGKLGLGRILKKAGVVEQVAENNLKRTPFTQLANLTGQPAMTVPLHLTAADLPVGVQLMAARGKENLLLSLAGKLEQTDYWVPVQTNPKYA</sequence>
<dbReference type="InterPro" id="IPR023631">
    <property type="entry name" value="Amidase_dom"/>
</dbReference>
<dbReference type="Proteomes" id="UP000282892">
    <property type="component" value="Chromosome"/>
</dbReference>
<reference evidence="3 4" key="1">
    <citation type="submission" date="2017-07" db="EMBL/GenBank/DDBJ databases">
        <title>The complete genome sequence of Bacillus mesonae strain H20-5, an efficient strain improving plant abiotic stress resistance.</title>
        <authorList>
            <person name="Kim S.Y."/>
            <person name="Song H."/>
            <person name="Sang M.K."/>
            <person name="Weon H.-Y."/>
            <person name="Song J."/>
        </authorList>
    </citation>
    <scope>NUCLEOTIDE SEQUENCE [LARGE SCALE GENOMIC DNA]</scope>
    <source>
        <strain evidence="3 4">H20-5</strain>
    </source>
</reference>
<evidence type="ECO:0000313" key="4">
    <source>
        <dbReference type="Proteomes" id="UP000282892"/>
    </source>
</evidence>
<dbReference type="KEGG" id="nmk:CHR53_05895"/>
<protein>
    <submittedName>
        <fullName evidence="3">Amidase</fullName>
    </submittedName>
</protein>
<dbReference type="InterPro" id="IPR000120">
    <property type="entry name" value="Amidase"/>
</dbReference>
<dbReference type="EMBL" id="CP022572">
    <property type="protein sequence ID" value="AZU60835.1"/>
    <property type="molecule type" value="Genomic_DNA"/>
</dbReference>
<accession>A0A3Q9QUT3</accession>
<organism evidence="3 4">
    <name type="scientific">Neobacillus mesonae</name>
    <dbReference type="NCBI Taxonomy" id="1193713"/>
    <lineage>
        <taxon>Bacteria</taxon>
        <taxon>Bacillati</taxon>
        <taxon>Bacillota</taxon>
        <taxon>Bacilli</taxon>
        <taxon>Bacillales</taxon>
        <taxon>Bacillaceae</taxon>
        <taxon>Neobacillus</taxon>
    </lineage>
</organism>
<proteinExistence type="inferred from homology"/>
<dbReference type="InterPro" id="IPR036928">
    <property type="entry name" value="AS_sf"/>
</dbReference>
<dbReference type="STRING" id="1193713.GCA_001636315_03707"/>
<keyword evidence="4" id="KW-1185">Reference proteome</keyword>
<dbReference type="OrthoDB" id="9811471at2"/>
<dbReference type="PANTHER" id="PTHR11895">
    <property type="entry name" value="TRANSAMIDASE"/>
    <property type="match status" value="1"/>
</dbReference>
<gene>
    <name evidence="3" type="ORF">CHR53_05895</name>
</gene>
<dbReference type="AlphaFoldDB" id="A0A3Q9QUT3"/>
<comment type="similarity">
    <text evidence="1">Belongs to the amidase family.</text>
</comment>
<evidence type="ECO:0000313" key="3">
    <source>
        <dbReference type="EMBL" id="AZU60835.1"/>
    </source>
</evidence>
<dbReference type="InterPro" id="IPR020556">
    <property type="entry name" value="Amidase_CS"/>
</dbReference>
<evidence type="ECO:0000259" key="2">
    <source>
        <dbReference type="Pfam" id="PF01425"/>
    </source>
</evidence>